<dbReference type="InterPro" id="IPR013221">
    <property type="entry name" value="Mur_ligase_cen"/>
</dbReference>
<dbReference type="Pfam" id="PF02875">
    <property type="entry name" value="Mur_ligase_C"/>
    <property type="match status" value="1"/>
</dbReference>
<accession>A0A3B0QSQ5</accession>
<dbReference type="EMBL" id="UOEA01000037">
    <property type="protein sequence ID" value="VAV83262.1"/>
    <property type="molecule type" value="Genomic_DNA"/>
</dbReference>
<dbReference type="InterPro" id="IPR036565">
    <property type="entry name" value="Mur-like_cat_sf"/>
</dbReference>
<evidence type="ECO:0000256" key="2">
    <source>
        <dbReference type="ARBA" id="ARBA00004752"/>
    </source>
</evidence>
<dbReference type="InterPro" id="IPR036615">
    <property type="entry name" value="Mur_ligase_C_dom_sf"/>
</dbReference>
<evidence type="ECO:0000313" key="12">
    <source>
        <dbReference type="EMBL" id="VAV83262.1"/>
    </source>
</evidence>
<dbReference type="GO" id="GO:0005737">
    <property type="term" value="C:cytoplasm"/>
    <property type="evidence" value="ECO:0007669"/>
    <property type="project" value="UniProtKB-SubCell"/>
</dbReference>
<evidence type="ECO:0000256" key="4">
    <source>
        <dbReference type="ARBA" id="ARBA00022490"/>
    </source>
</evidence>
<dbReference type="GO" id="GO:0009252">
    <property type="term" value="P:peptidoglycan biosynthetic process"/>
    <property type="evidence" value="ECO:0007669"/>
    <property type="project" value="UniProtKB-UniPathway"/>
</dbReference>
<dbReference type="HAMAP" id="MF_00046">
    <property type="entry name" value="MurC"/>
    <property type="match status" value="1"/>
</dbReference>
<dbReference type="PANTHER" id="PTHR43445">
    <property type="entry name" value="UDP-N-ACETYLMURAMATE--L-ALANINE LIGASE-RELATED"/>
    <property type="match status" value="1"/>
</dbReference>
<evidence type="ECO:0000259" key="9">
    <source>
        <dbReference type="Pfam" id="PF01225"/>
    </source>
</evidence>
<comment type="catalytic activity">
    <reaction evidence="8">
        <text>UDP-N-acetyl-alpha-D-muramate + L-alanine + ATP = UDP-N-acetyl-alpha-D-muramoyl-L-alanine + ADP + phosphate + H(+)</text>
        <dbReference type="Rhea" id="RHEA:23372"/>
        <dbReference type="ChEBI" id="CHEBI:15378"/>
        <dbReference type="ChEBI" id="CHEBI:30616"/>
        <dbReference type="ChEBI" id="CHEBI:43474"/>
        <dbReference type="ChEBI" id="CHEBI:57972"/>
        <dbReference type="ChEBI" id="CHEBI:70757"/>
        <dbReference type="ChEBI" id="CHEBI:83898"/>
        <dbReference type="ChEBI" id="CHEBI:456216"/>
        <dbReference type="EC" id="6.3.2.8"/>
    </reaction>
</comment>
<dbReference type="EC" id="6.3.2.8" evidence="3"/>
<evidence type="ECO:0000256" key="1">
    <source>
        <dbReference type="ARBA" id="ARBA00004496"/>
    </source>
</evidence>
<comment type="pathway">
    <text evidence="2">Cell wall biogenesis; peptidoglycan biosynthesis.</text>
</comment>
<protein>
    <recommendedName>
        <fullName evidence="3">UDP-N-acetylmuramate--L-alanine ligase</fullName>
        <ecNumber evidence="3">6.3.2.8</ecNumber>
    </recommendedName>
</protein>
<organism evidence="12">
    <name type="scientific">hydrothermal vent metagenome</name>
    <dbReference type="NCBI Taxonomy" id="652676"/>
    <lineage>
        <taxon>unclassified sequences</taxon>
        <taxon>metagenomes</taxon>
        <taxon>ecological metagenomes</taxon>
    </lineage>
</organism>
<dbReference type="InterPro" id="IPR005758">
    <property type="entry name" value="UDP-N-AcMur_Ala_ligase_MurC"/>
</dbReference>
<feature type="domain" description="Mur ligase central" evidence="11">
    <location>
        <begin position="111"/>
        <end position="290"/>
    </location>
</feature>
<dbReference type="Gene3D" id="3.40.50.720">
    <property type="entry name" value="NAD(P)-binding Rossmann-like Domain"/>
    <property type="match status" value="1"/>
</dbReference>
<keyword evidence="6" id="KW-0547">Nucleotide-binding</keyword>
<evidence type="ECO:0000256" key="5">
    <source>
        <dbReference type="ARBA" id="ARBA00022598"/>
    </source>
</evidence>
<dbReference type="NCBIfam" id="TIGR01082">
    <property type="entry name" value="murC"/>
    <property type="match status" value="1"/>
</dbReference>
<dbReference type="AlphaFoldDB" id="A0A3B0QSQ5"/>
<feature type="domain" description="Mur ligase C-terminal" evidence="10">
    <location>
        <begin position="312"/>
        <end position="442"/>
    </location>
</feature>
<name>A0A3B0QSQ5_9ZZZZ</name>
<evidence type="ECO:0000256" key="6">
    <source>
        <dbReference type="ARBA" id="ARBA00022741"/>
    </source>
</evidence>
<dbReference type="Pfam" id="PF08245">
    <property type="entry name" value="Mur_ligase_M"/>
    <property type="match status" value="1"/>
</dbReference>
<dbReference type="GO" id="GO:0005524">
    <property type="term" value="F:ATP binding"/>
    <property type="evidence" value="ECO:0007669"/>
    <property type="project" value="UniProtKB-KW"/>
</dbReference>
<dbReference type="Pfam" id="PF01225">
    <property type="entry name" value="Mur_ligase"/>
    <property type="match status" value="1"/>
</dbReference>
<dbReference type="Gene3D" id="3.40.1190.10">
    <property type="entry name" value="Mur-like, catalytic domain"/>
    <property type="match status" value="1"/>
</dbReference>
<evidence type="ECO:0000256" key="8">
    <source>
        <dbReference type="ARBA" id="ARBA00047833"/>
    </source>
</evidence>
<dbReference type="InterPro" id="IPR050061">
    <property type="entry name" value="MurCDEF_pg_biosynth"/>
</dbReference>
<dbReference type="InterPro" id="IPR004101">
    <property type="entry name" value="Mur_ligase_C"/>
</dbReference>
<comment type="subcellular location">
    <subcellularLocation>
        <location evidence="1">Cytoplasm</location>
    </subcellularLocation>
</comment>
<dbReference type="SUPFAM" id="SSF53244">
    <property type="entry name" value="MurD-like peptide ligases, peptide-binding domain"/>
    <property type="match status" value="1"/>
</dbReference>
<reference evidence="12" key="1">
    <citation type="submission" date="2018-06" db="EMBL/GenBank/DDBJ databases">
        <authorList>
            <person name="Zhirakovskaya E."/>
        </authorList>
    </citation>
    <scope>NUCLEOTIDE SEQUENCE</scope>
</reference>
<gene>
    <name evidence="12" type="ORF">MNBD_DELTA01-1498</name>
</gene>
<evidence type="ECO:0000256" key="3">
    <source>
        <dbReference type="ARBA" id="ARBA00012211"/>
    </source>
</evidence>
<dbReference type="GO" id="GO:0008763">
    <property type="term" value="F:UDP-N-acetylmuramate-L-alanine ligase activity"/>
    <property type="evidence" value="ECO:0007669"/>
    <property type="project" value="UniProtKB-EC"/>
</dbReference>
<dbReference type="UniPathway" id="UPA00219"/>
<dbReference type="SUPFAM" id="SSF53623">
    <property type="entry name" value="MurD-like peptide ligases, catalytic domain"/>
    <property type="match status" value="1"/>
</dbReference>
<keyword evidence="4" id="KW-0963">Cytoplasm</keyword>
<proteinExistence type="inferred from homology"/>
<keyword evidence="5 12" id="KW-0436">Ligase</keyword>
<evidence type="ECO:0000256" key="7">
    <source>
        <dbReference type="ARBA" id="ARBA00022840"/>
    </source>
</evidence>
<dbReference type="PANTHER" id="PTHR43445:SF3">
    <property type="entry name" value="UDP-N-ACETYLMURAMATE--L-ALANINE LIGASE"/>
    <property type="match status" value="1"/>
</dbReference>
<dbReference type="SUPFAM" id="SSF51984">
    <property type="entry name" value="MurCD N-terminal domain"/>
    <property type="match status" value="1"/>
</dbReference>
<evidence type="ECO:0000259" key="11">
    <source>
        <dbReference type="Pfam" id="PF08245"/>
    </source>
</evidence>
<keyword evidence="7" id="KW-0067">ATP-binding</keyword>
<sequence>MYRGKIRKIHFVGIGGSGMSGIAEVLLNMGYRVSGSDLRGNDASRRLATLGASVMVGHKKGNVVGVDCVVYSSAVSPDNVELQEAESLQIPIIPRAEMLAELMRMKYGIAIAGTHGKTTTTSMTASILEVAGIDPTVVTGGKLNATGSNATLGKGDFLVAEADESDGSFLRLSPSIAVVTNIDREHMNHYSSMEEMKDAYIDFMNKVPFYGCSIVCLDHPAIQSILPSISRRYVTYGLSAQAEVHAVSIEKKGTNTSFDLIVDGKALARITIGIPGDHNVCNALAAAAVAIELGVPAKFIEKGLESFKGVERRFQIKGRVGNIMVVDDYGHHPVEIKAVLKAVKDGWKRRAIIVFQPHRYSRTEDLFSDFITSFNDADILIITDVYAAGEKPHKDFNSRKLFEAIKKHGHRAVEYIALKEEVPARLIEIAEAGDMVITLGAGDVWQVGEEFVEALEEKHGTTSLRLVKEDEGCES</sequence>
<evidence type="ECO:0000259" key="10">
    <source>
        <dbReference type="Pfam" id="PF02875"/>
    </source>
</evidence>
<feature type="domain" description="Mur ligase N-terminal catalytic" evidence="9">
    <location>
        <begin position="8"/>
        <end position="107"/>
    </location>
</feature>
<dbReference type="InterPro" id="IPR000713">
    <property type="entry name" value="Mur_ligase_N"/>
</dbReference>
<dbReference type="Gene3D" id="3.90.190.20">
    <property type="entry name" value="Mur ligase, C-terminal domain"/>
    <property type="match status" value="1"/>
</dbReference>